<dbReference type="HOGENOM" id="CLU_143229_0_0_1"/>
<dbReference type="InParanoid" id="A0A067M4U6"/>
<name>A0A067M4U6_BOTB1</name>
<evidence type="ECO:0000313" key="2">
    <source>
        <dbReference type="Proteomes" id="UP000027195"/>
    </source>
</evidence>
<organism evidence="1 2">
    <name type="scientific">Botryobasidium botryosum (strain FD-172 SS1)</name>
    <dbReference type="NCBI Taxonomy" id="930990"/>
    <lineage>
        <taxon>Eukaryota</taxon>
        <taxon>Fungi</taxon>
        <taxon>Dikarya</taxon>
        <taxon>Basidiomycota</taxon>
        <taxon>Agaricomycotina</taxon>
        <taxon>Agaricomycetes</taxon>
        <taxon>Cantharellales</taxon>
        <taxon>Botryobasidiaceae</taxon>
        <taxon>Botryobasidium</taxon>
    </lineage>
</organism>
<dbReference type="Proteomes" id="UP000027195">
    <property type="component" value="Unassembled WGS sequence"/>
</dbReference>
<feature type="non-terminal residue" evidence="1">
    <location>
        <position position="103"/>
    </location>
</feature>
<proteinExistence type="predicted"/>
<dbReference type="AlphaFoldDB" id="A0A067M4U6"/>
<protein>
    <submittedName>
        <fullName evidence="1">Uncharacterized protein</fullName>
    </submittedName>
</protein>
<dbReference type="EMBL" id="KL198129">
    <property type="protein sequence ID" value="KDQ06611.1"/>
    <property type="molecule type" value="Genomic_DNA"/>
</dbReference>
<reference evidence="2" key="1">
    <citation type="journal article" date="2014" name="Proc. Natl. Acad. Sci. U.S.A.">
        <title>Extensive sampling of basidiomycete genomes demonstrates inadequacy of the white-rot/brown-rot paradigm for wood decay fungi.</title>
        <authorList>
            <person name="Riley R."/>
            <person name="Salamov A.A."/>
            <person name="Brown D.W."/>
            <person name="Nagy L.G."/>
            <person name="Floudas D."/>
            <person name="Held B.W."/>
            <person name="Levasseur A."/>
            <person name="Lombard V."/>
            <person name="Morin E."/>
            <person name="Otillar R."/>
            <person name="Lindquist E.A."/>
            <person name="Sun H."/>
            <person name="LaButti K.M."/>
            <person name="Schmutz J."/>
            <person name="Jabbour D."/>
            <person name="Luo H."/>
            <person name="Baker S.E."/>
            <person name="Pisabarro A.G."/>
            <person name="Walton J.D."/>
            <person name="Blanchette R.A."/>
            <person name="Henrissat B."/>
            <person name="Martin F."/>
            <person name="Cullen D."/>
            <person name="Hibbett D.S."/>
            <person name="Grigoriev I.V."/>
        </authorList>
    </citation>
    <scope>NUCLEOTIDE SEQUENCE [LARGE SCALE GENOMIC DNA]</scope>
    <source>
        <strain evidence="2">FD-172 SS1</strain>
    </source>
</reference>
<dbReference type="OrthoDB" id="2672904at2759"/>
<dbReference type="SUPFAM" id="SSF53098">
    <property type="entry name" value="Ribonuclease H-like"/>
    <property type="match status" value="1"/>
</dbReference>
<keyword evidence="2" id="KW-1185">Reference proteome</keyword>
<feature type="non-terminal residue" evidence="1">
    <location>
        <position position="1"/>
    </location>
</feature>
<gene>
    <name evidence="1" type="ORF">BOTBODRAFT_91992</name>
</gene>
<accession>A0A067M4U6</accession>
<evidence type="ECO:0000313" key="1">
    <source>
        <dbReference type="EMBL" id="KDQ06611.1"/>
    </source>
</evidence>
<sequence>QLLTDSATRWDSTFNMMDRILELYPAIDSFLSKPNNRKELSEYLLSDVEQSVLLDVYQIFEVPHATQQLLSAEKTPTLSLALPAYELLIDHWRNLKGVLPELA</sequence>
<dbReference type="InterPro" id="IPR012337">
    <property type="entry name" value="RNaseH-like_sf"/>
</dbReference>